<dbReference type="PANTHER" id="PTHR30313:SF2">
    <property type="entry name" value="DNA PRIMASE"/>
    <property type="match status" value="1"/>
</dbReference>
<evidence type="ECO:0000256" key="1">
    <source>
        <dbReference type="ARBA" id="ARBA00022723"/>
    </source>
</evidence>
<dbReference type="Gene3D" id="3.90.580.10">
    <property type="entry name" value="Zinc finger, CHC2-type domain"/>
    <property type="match status" value="1"/>
</dbReference>
<dbReference type="PANTHER" id="PTHR30313">
    <property type="entry name" value="DNA PRIMASE"/>
    <property type="match status" value="1"/>
</dbReference>
<dbReference type="GO" id="GO:0003677">
    <property type="term" value="F:DNA binding"/>
    <property type="evidence" value="ECO:0007669"/>
    <property type="project" value="InterPro"/>
</dbReference>
<dbReference type="SUPFAM" id="SSF57783">
    <property type="entry name" value="Zinc beta-ribbon"/>
    <property type="match status" value="1"/>
</dbReference>
<evidence type="ECO:0000313" key="5">
    <source>
        <dbReference type="EMBL" id="OGI70653.1"/>
    </source>
</evidence>
<name>A0A1F6VM05_9BACT</name>
<comment type="caution">
    <text evidence="5">The sequence shown here is derived from an EMBL/GenBank/DDBJ whole genome shotgun (WGS) entry which is preliminary data.</text>
</comment>
<evidence type="ECO:0000256" key="2">
    <source>
        <dbReference type="ARBA" id="ARBA00022771"/>
    </source>
</evidence>
<keyword evidence="2" id="KW-0863">Zinc-finger</keyword>
<organism evidence="5 6">
    <name type="scientific">Candidatus Nomurabacteria bacterium RIFCSPHIGHO2_01_FULL_42_16</name>
    <dbReference type="NCBI Taxonomy" id="1801743"/>
    <lineage>
        <taxon>Bacteria</taxon>
        <taxon>Candidatus Nomuraibacteriota</taxon>
    </lineage>
</organism>
<accession>A0A1F6VM05</accession>
<evidence type="ECO:0000256" key="3">
    <source>
        <dbReference type="ARBA" id="ARBA00022833"/>
    </source>
</evidence>
<dbReference type="GO" id="GO:0005737">
    <property type="term" value="C:cytoplasm"/>
    <property type="evidence" value="ECO:0007669"/>
    <property type="project" value="TreeGrafter"/>
</dbReference>
<feature type="domain" description="Zinc finger CHC2-type" evidence="4">
    <location>
        <begin position="561"/>
        <end position="608"/>
    </location>
</feature>
<dbReference type="Gene3D" id="3.40.1360.10">
    <property type="match status" value="1"/>
</dbReference>
<dbReference type="SMART" id="SM00400">
    <property type="entry name" value="ZnF_CHCC"/>
    <property type="match status" value="1"/>
</dbReference>
<dbReference type="STRING" id="1801743.A2824_01065"/>
<dbReference type="GO" id="GO:0008270">
    <property type="term" value="F:zinc ion binding"/>
    <property type="evidence" value="ECO:0007669"/>
    <property type="project" value="UniProtKB-KW"/>
</dbReference>
<dbReference type="Pfam" id="PF01807">
    <property type="entry name" value="Zn_ribbon_DnaG"/>
    <property type="match status" value="1"/>
</dbReference>
<gene>
    <name evidence="5" type="ORF">A2824_01065</name>
</gene>
<evidence type="ECO:0000313" key="6">
    <source>
        <dbReference type="Proteomes" id="UP000178059"/>
    </source>
</evidence>
<proteinExistence type="predicted"/>
<keyword evidence="3" id="KW-0862">Zinc</keyword>
<dbReference type="InterPro" id="IPR036977">
    <property type="entry name" value="DNA_primase_Znf_CHC2"/>
</dbReference>
<dbReference type="EMBL" id="MFTT01000001">
    <property type="protein sequence ID" value="OGI70653.1"/>
    <property type="molecule type" value="Genomic_DNA"/>
</dbReference>
<dbReference type="InterPro" id="IPR002694">
    <property type="entry name" value="Znf_CHC2"/>
</dbReference>
<evidence type="ECO:0000259" key="4">
    <source>
        <dbReference type="SMART" id="SM00400"/>
    </source>
</evidence>
<protein>
    <recommendedName>
        <fullName evidence="4">Zinc finger CHC2-type domain-containing protein</fullName>
    </recommendedName>
</protein>
<reference evidence="5 6" key="1">
    <citation type="journal article" date="2016" name="Nat. Commun.">
        <title>Thousands of microbial genomes shed light on interconnected biogeochemical processes in an aquifer system.</title>
        <authorList>
            <person name="Anantharaman K."/>
            <person name="Brown C.T."/>
            <person name="Hug L.A."/>
            <person name="Sharon I."/>
            <person name="Castelle C.J."/>
            <person name="Probst A.J."/>
            <person name="Thomas B.C."/>
            <person name="Singh A."/>
            <person name="Wilkins M.J."/>
            <person name="Karaoz U."/>
            <person name="Brodie E.L."/>
            <person name="Williams K.H."/>
            <person name="Hubbard S.S."/>
            <person name="Banfield J.F."/>
        </authorList>
    </citation>
    <scope>NUCLEOTIDE SEQUENCE [LARGE SCALE GENOMIC DNA]</scope>
</reference>
<dbReference type="Proteomes" id="UP000178059">
    <property type="component" value="Unassembled WGS sequence"/>
</dbReference>
<dbReference type="InterPro" id="IPR050219">
    <property type="entry name" value="DnaG_primase"/>
</dbReference>
<dbReference type="GO" id="GO:0003899">
    <property type="term" value="F:DNA-directed RNA polymerase activity"/>
    <property type="evidence" value="ECO:0007669"/>
    <property type="project" value="InterPro"/>
</dbReference>
<keyword evidence="1" id="KW-0479">Metal-binding</keyword>
<dbReference type="AlphaFoldDB" id="A0A1F6VM05"/>
<dbReference type="GO" id="GO:0006269">
    <property type="term" value="P:DNA replication, synthesis of primer"/>
    <property type="evidence" value="ECO:0007669"/>
    <property type="project" value="TreeGrafter"/>
</dbReference>
<sequence length="928" mass="104793">MSYARINSEELALYLKDVRPEFKLWAWNAFVQGQLDLLLQAWIRSGKATGSGEALLGLAEYYYKLPKNGKNGKITWGDIAKSSGSSRLSRKLSELISGEKDYPVYDRSKYHGVISHLVIPELLSGNLINIEKSSRVKKLPEQPEQSKQLKLFSNGADNNDLFLFRALDKAKLKKTPLKRNLAIKLIERIEWERDNLVEEMKTGTLPFQSKNFPKFRKSLRRIFEGYMVRILNQSIMEGDYLSSLTFMTWASALSVYRWSGNLTFFSEIPVLPYNYDLGAGRMDAFFVRKINDAVPNLSQVKKIKAMTRRKFSSVGHIISGLLKLFGTHIEFKITDWKFAVGDGKRGMRYRANVIKSEEVEEKPLPEDERQMKRYLSMTVLSHALVSKMEIEDVKKIWETKSFTLVGEIVYFFPDRLPVFHDVKLSEEEVEAVFEEQVVSNFLSAKRRSTFRQASNILFNQAIKLSSGNSDRTHEEESLGSQFRTAASQLQIEGFEAPETPSVIKIIDAYLVRKFADETEIIEITGQKKGKPTYEMHLDRLLKAVDDGTVGARNFGARGGFVNCLMPDHGERTPSMSVSFSRGIFKCFGCGACGTFELSSIPEDVRVLIRPESIVRKHNSATEKLVIPLRHQEIMASAQSLLNNALPQSKGGDYLAKVRGLDPDSSFQIGAGFADENFISNLLDMGFLYDELIYYGFIGISPKISEYHKIVKLLKGRGLDLYGIRRPVKIKQKGQGIKTAWGLPYSILDNRVTYPLEIGGIINSFYGRSIDTHCDKRFIHRKLKTSGMPHGAFNMAGAMKSGASEILVTEGSIDADTFMQFSDCKSSTAIIGVNNEVLFEELAEFAGNIIVAFDNDPKRVDSKGRQIGETGQKNTVKLKESLTELGFKGQVYDFTANFVKKNPGIVYKDINNYWTTYRKPVSVLQTIDT</sequence>